<proteinExistence type="predicted"/>
<evidence type="ECO:0000313" key="3">
    <source>
        <dbReference type="Proteomes" id="UP000037696"/>
    </source>
</evidence>
<evidence type="ECO:0000259" key="1">
    <source>
        <dbReference type="SMART" id="SM00903"/>
    </source>
</evidence>
<gene>
    <name evidence="2" type="ORF">ACN38_g8608</name>
</gene>
<feature type="domain" description="Flavin reductase like" evidence="1">
    <location>
        <begin position="19"/>
        <end position="176"/>
    </location>
</feature>
<protein>
    <recommendedName>
        <fullName evidence="1">Flavin reductase like domain-containing protein</fullName>
    </recommendedName>
</protein>
<dbReference type="SMART" id="SM00903">
    <property type="entry name" value="Flavin_Reduct"/>
    <property type="match status" value="1"/>
</dbReference>
<dbReference type="AlphaFoldDB" id="A0A0M9WDB2"/>
<evidence type="ECO:0000313" key="2">
    <source>
        <dbReference type="EMBL" id="KOS40539.1"/>
    </source>
</evidence>
<dbReference type="OrthoDB" id="298012at2759"/>
<accession>A0A0M9WDB2</accession>
<comment type="caution">
    <text evidence="2">The sequence shown here is derived from an EMBL/GenBank/DDBJ whole genome shotgun (WGS) entry which is preliminary data.</text>
</comment>
<dbReference type="InterPro" id="IPR012349">
    <property type="entry name" value="Split_barrel_FMN-bd"/>
</dbReference>
<dbReference type="SUPFAM" id="SSF50475">
    <property type="entry name" value="FMN-binding split barrel"/>
    <property type="match status" value="1"/>
</dbReference>
<dbReference type="Gene3D" id="2.30.110.10">
    <property type="entry name" value="Electron Transport, Fmn-binding Protein, Chain A"/>
    <property type="match status" value="1"/>
</dbReference>
<dbReference type="EMBL" id="LHQQ01000160">
    <property type="protein sequence ID" value="KOS40539.1"/>
    <property type="molecule type" value="Genomic_DNA"/>
</dbReference>
<dbReference type="Proteomes" id="UP000037696">
    <property type="component" value="Unassembled WGS sequence"/>
</dbReference>
<dbReference type="InterPro" id="IPR002563">
    <property type="entry name" value="Flavin_Rdtase-like_dom"/>
</dbReference>
<reference evidence="2 3" key="1">
    <citation type="submission" date="2015-08" db="EMBL/GenBank/DDBJ databases">
        <title>Genome sequencing of Penicillium nordicum.</title>
        <authorList>
            <person name="Nguyen H.D."/>
            <person name="Seifert K.A."/>
        </authorList>
    </citation>
    <scope>NUCLEOTIDE SEQUENCE [LARGE SCALE GENOMIC DNA]</scope>
    <source>
        <strain evidence="2 3">DAOMC 185683</strain>
    </source>
</reference>
<name>A0A0M9WDB2_9EURO</name>
<dbReference type="PANTHER" id="PTHR43812">
    <property type="entry name" value="BLR2425 PROTEIN"/>
    <property type="match status" value="1"/>
</dbReference>
<organism evidence="2 3">
    <name type="scientific">Penicillium nordicum</name>
    <dbReference type="NCBI Taxonomy" id="229535"/>
    <lineage>
        <taxon>Eukaryota</taxon>
        <taxon>Fungi</taxon>
        <taxon>Dikarya</taxon>
        <taxon>Ascomycota</taxon>
        <taxon>Pezizomycotina</taxon>
        <taxon>Eurotiomycetes</taxon>
        <taxon>Eurotiomycetidae</taxon>
        <taxon>Eurotiales</taxon>
        <taxon>Aspergillaceae</taxon>
        <taxon>Penicillium</taxon>
    </lineage>
</organism>
<dbReference type="PANTHER" id="PTHR43812:SF2">
    <property type="entry name" value="FLAVIN REDUCTASE LIKE DOMAIN-CONTAINING PROTEIN"/>
    <property type="match status" value="1"/>
</dbReference>
<keyword evidence="3" id="KW-1185">Reference proteome</keyword>
<dbReference type="GO" id="GO:0010181">
    <property type="term" value="F:FMN binding"/>
    <property type="evidence" value="ECO:0007669"/>
    <property type="project" value="InterPro"/>
</dbReference>
<sequence>MFYQPGVTEHNLPHDPFKACVVPRPIGWISTQNKEGQANLAPYSQFNNLTFDPPYVMFSSNQTVNGTRKDTVVNAEQTGRFVWNLATWDLREAVNVSAEQVPYGVDEFERARVNKEPATLMDVPMVRESPVKFECEYHSTLRLPGNPPMGTVDVVIGRVIAVHIKDEVLTDGILDIKKTKPIARCGYYQYTVVTETFDMVIPGMSEDVLYGLEGSVKHNREAELRDT</sequence>
<dbReference type="Pfam" id="PF01613">
    <property type="entry name" value="Flavin_Reduct"/>
    <property type="match status" value="1"/>
</dbReference>
<dbReference type="STRING" id="229535.A0A0M9WDB2"/>